<keyword evidence="6" id="KW-1185">Reference proteome</keyword>
<dbReference type="PATRIC" id="fig|451.8.peg.2964"/>
<evidence type="ECO:0000313" key="5">
    <source>
        <dbReference type="Proteomes" id="UP000032414"/>
    </source>
</evidence>
<accession>A0A098GHW4</accession>
<dbReference type="Proteomes" id="UP000182998">
    <property type="component" value="Unassembled WGS sequence"/>
</dbReference>
<keyword evidence="1" id="KW-0732">Signal</keyword>
<evidence type="ECO:0000313" key="6">
    <source>
        <dbReference type="Proteomes" id="UP000182998"/>
    </source>
</evidence>
<evidence type="ECO:0000313" key="3">
    <source>
        <dbReference type="EMBL" id="CEG61585.1"/>
    </source>
</evidence>
<dbReference type="HOGENOM" id="CLU_2048591_0_0_6"/>
<proteinExistence type="predicted"/>
<organism evidence="3 5">
    <name type="scientific">Legionella micdadei</name>
    <name type="common">Tatlockia micdadei</name>
    <dbReference type="NCBI Taxonomy" id="451"/>
    <lineage>
        <taxon>Bacteria</taxon>
        <taxon>Pseudomonadati</taxon>
        <taxon>Pseudomonadota</taxon>
        <taxon>Gammaproteobacteria</taxon>
        <taxon>Legionellales</taxon>
        <taxon>Legionellaceae</taxon>
        <taxon>Legionella</taxon>
    </lineage>
</organism>
<dbReference type="OrthoDB" id="5640576at2"/>
<feature type="domain" description="T2SS substrate NttA" evidence="2">
    <location>
        <begin position="27"/>
        <end position="117"/>
    </location>
</feature>
<reference evidence="4 6" key="3">
    <citation type="submission" date="2016-10" db="EMBL/GenBank/DDBJ databases">
        <authorList>
            <person name="Varghese N."/>
            <person name="Submissions S."/>
        </authorList>
    </citation>
    <scope>NUCLEOTIDE SEQUENCE [LARGE SCALE GENOMIC DNA]</scope>
    <source>
        <strain evidence="4 6">ATCC 33218</strain>
    </source>
</reference>
<dbReference type="InterPro" id="IPR056212">
    <property type="entry name" value="NttA"/>
</dbReference>
<dbReference type="Pfam" id="PF24275">
    <property type="entry name" value="NttA"/>
    <property type="match status" value="1"/>
</dbReference>
<dbReference type="KEGG" id="tmc:LMI_2317"/>
<dbReference type="EMBL" id="LN614830">
    <property type="protein sequence ID" value="CEG61585.1"/>
    <property type="molecule type" value="Genomic_DNA"/>
</dbReference>
<dbReference type="RefSeq" id="WP_052679542.1">
    <property type="nucleotide sequence ID" value="NZ_CP020614.1"/>
</dbReference>
<evidence type="ECO:0000313" key="4">
    <source>
        <dbReference type="EMBL" id="SCY46524.1"/>
    </source>
</evidence>
<dbReference type="AlphaFoldDB" id="A0A098GHW4"/>
<feature type="signal peptide" evidence="1">
    <location>
        <begin position="1"/>
        <end position="24"/>
    </location>
</feature>
<feature type="chain" id="PRO_5009750811" description="T2SS substrate NttA domain-containing protein" evidence="1">
    <location>
        <begin position="25"/>
        <end position="120"/>
    </location>
</feature>
<reference evidence="5" key="2">
    <citation type="submission" date="2014-09" db="EMBL/GenBank/DDBJ databases">
        <authorList>
            <person name="Gomez-Valero L."/>
        </authorList>
    </citation>
    <scope>NUCLEOTIDE SEQUENCE [LARGE SCALE GENOMIC DNA]</scope>
    <source>
        <strain evidence="5">ATCC33218</strain>
    </source>
</reference>
<protein>
    <recommendedName>
        <fullName evidence="2">T2SS substrate NttA domain-containing protein</fullName>
    </recommendedName>
</protein>
<evidence type="ECO:0000259" key="2">
    <source>
        <dbReference type="Pfam" id="PF24275"/>
    </source>
</evidence>
<reference evidence="3" key="1">
    <citation type="submission" date="2014-09" db="EMBL/GenBank/DDBJ databases">
        <authorList>
            <person name="GOMEZ-VALERO Laura"/>
        </authorList>
    </citation>
    <scope>NUCLEOTIDE SEQUENCE</scope>
    <source>
        <strain evidence="3">ATCC33218</strain>
    </source>
</reference>
<evidence type="ECO:0000256" key="1">
    <source>
        <dbReference type="SAM" id="SignalP"/>
    </source>
</evidence>
<dbReference type="EMBL" id="FMVN01000008">
    <property type="protein sequence ID" value="SCY46524.1"/>
    <property type="molecule type" value="Genomic_DNA"/>
</dbReference>
<dbReference type="Proteomes" id="UP000032414">
    <property type="component" value="Chromosome I"/>
</dbReference>
<sequence>MLNDLFCKAICAGVIVFLPAPAFADGLSKDDWINSLKDLAPAAVCKSFVQDNDLSKRLKEANISYDKCLTLIPTSFDKCQAKYYSQIPDKITKKEAEKWGNNIGMCIGGDFTVNYLLVPK</sequence>
<name>A0A098GHW4_LEGMI</name>
<dbReference type="STRING" id="451.B6N58_04585"/>
<gene>
    <name evidence="3" type="ORF">LMI_2317</name>
    <name evidence="4" type="ORF">SAMN02982997_01792</name>
</gene>